<evidence type="ECO:0000313" key="4">
    <source>
        <dbReference type="Proteomes" id="UP000070282"/>
    </source>
</evidence>
<dbReference type="PATRIC" id="fig|1306954.6.peg.2924"/>
<reference evidence="4" key="1">
    <citation type="submission" date="2015-12" db="EMBL/GenBank/DDBJ databases">
        <authorList>
            <person name="Lima A."/>
            <person name="Farahani Zayas N."/>
            <person name="Castro Da Silva M.A."/>
            <person name="Cabral A."/>
            <person name="Pessatti M.L."/>
        </authorList>
    </citation>
    <scope>NUCLEOTIDE SEQUENCE [LARGE SCALE GENOMIC DNA]</scope>
    <source>
        <strain evidence="4">LAMA 842</strain>
    </source>
</reference>
<sequence length="298" mass="31431">MRSKFVYAAPSLVLALAAIGLALYGLMQSPEIPVATPSAEQAPAQAVEEKEAAPVFRYLVAIEDLEAGTVLAQEQFQEFELPAALESALSPDQAPFGTTLNRPLKAGMLLSQSSIDSGTPLQLSLADGARAMAFELNALSSVGGLIQPGDQVDIYATFKGSGGTDTGTTRLMRNVEVLAVRGALEPGSDASDDTQRRNQTMVLSVPQAEVARLVLAASESRLSFVAARPELKATGEEALDDIAGKAAEEQQISLLTDIRPSARAKPAPAQQPRQAPARNPGQEVKIYEGSGTRSVYVR</sequence>
<dbReference type="Pfam" id="PF08666">
    <property type="entry name" value="SAF"/>
    <property type="match status" value="1"/>
</dbReference>
<dbReference type="AlphaFoldDB" id="A0A137SEQ7"/>
<evidence type="ECO:0000256" key="1">
    <source>
        <dbReference type="SAM" id="MobiDB-lite"/>
    </source>
</evidence>
<dbReference type="NCBIfam" id="TIGR03177">
    <property type="entry name" value="pilus_cpaB"/>
    <property type="match status" value="1"/>
</dbReference>
<feature type="domain" description="SAF" evidence="2">
    <location>
        <begin position="56"/>
        <end position="116"/>
    </location>
</feature>
<keyword evidence="4" id="KW-1185">Reference proteome</keyword>
<dbReference type="Proteomes" id="UP000070282">
    <property type="component" value="Unassembled WGS sequence"/>
</dbReference>
<feature type="compositionally biased region" description="Low complexity" evidence="1">
    <location>
        <begin position="259"/>
        <end position="282"/>
    </location>
</feature>
<gene>
    <name evidence="3" type="ORF">J122_1048</name>
</gene>
<dbReference type="InterPro" id="IPR017592">
    <property type="entry name" value="Pilus_assmbl_Flp-typ_CpaB"/>
</dbReference>
<feature type="region of interest" description="Disordered" evidence="1">
    <location>
        <begin position="257"/>
        <end position="298"/>
    </location>
</feature>
<evidence type="ECO:0000313" key="3">
    <source>
        <dbReference type="EMBL" id="KXO10924.1"/>
    </source>
</evidence>
<comment type="caution">
    <text evidence="3">The sequence shown here is derived from an EMBL/GenBank/DDBJ whole genome shotgun (WGS) entry which is preliminary data.</text>
</comment>
<dbReference type="RefSeq" id="WP_061331472.1">
    <property type="nucleotide sequence ID" value="NZ_LOCO01000004.1"/>
</dbReference>
<protein>
    <submittedName>
        <fullName evidence="3">Flp pilus assembly protein RcpC/CpaB</fullName>
    </submittedName>
</protein>
<accession>A0A137SEQ7</accession>
<dbReference type="SMART" id="SM00858">
    <property type="entry name" value="SAF"/>
    <property type="match status" value="1"/>
</dbReference>
<organism evidence="3 4">
    <name type="scientific">Marinobacter excellens LAMA 842</name>
    <dbReference type="NCBI Taxonomy" id="1306954"/>
    <lineage>
        <taxon>Bacteria</taxon>
        <taxon>Pseudomonadati</taxon>
        <taxon>Pseudomonadota</taxon>
        <taxon>Gammaproteobacteria</taxon>
        <taxon>Pseudomonadales</taxon>
        <taxon>Marinobacteraceae</taxon>
        <taxon>Marinobacter</taxon>
    </lineage>
</organism>
<proteinExistence type="predicted"/>
<name>A0A137SEQ7_9GAMM</name>
<dbReference type="InterPro" id="IPR013974">
    <property type="entry name" value="SAF"/>
</dbReference>
<dbReference type="InterPro" id="IPR031571">
    <property type="entry name" value="RcpC_dom"/>
</dbReference>
<evidence type="ECO:0000259" key="2">
    <source>
        <dbReference type="SMART" id="SM00858"/>
    </source>
</evidence>
<dbReference type="Pfam" id="PF16976">
    <property type="entry name" value="RcpC"/>
    <property type="match status" value="1"/>
</dbReference>
<dbReference type="EMBL" id="LOCO01000004">
    <property type="protein sequence ID" value="KXO10924.1"/>
    <property type="molecule type" value="Genomic_DNA"/>
</dbReference>